<dbReference type="EMBL" id="UZAM01007804">
    <property type="protein sequence ID" value="VDP01509.1"/>
    <property type="molecule type" value="Genomic_DNA"/>
</dbReference>
<gene>
    <name evidence="1" type="ORF">SBAD_LOCUS3542</name>
</gene>
<reference evidence="1 2" key="2">
    <citation type="submission" date="2018-11" db="EMBL/GenBank/DDBJ databases">
        <authorList>
            <consortium name="Pathogen Informatics"/>
        </authorList>
    </citation>
    <scope>NUCLEOTIDE SEQUENCE [LARGE SCALE GENOMIC DNA]</scope>
</reference>
<dbReference type="Proteomes" id="UP000270296">
    <property type="component" value="Unassembled WGS sequence"/>
</dbReference>
<reference evidence="3" key="1">
    <citation type="submission" date="2016-06" db="UniProtKB">
        <authorList>
            <consortium name="WormBaseParasite"/>
        </authorList>
    </citation>
    <scope>IDENTIFICATION</scope>
</reference>
<dbReference type="AlphaFoldDB" id="A0A183IIU6"/>
<protein>
    <submittedName>
        <fullName evidence="3">SH3_10 domain-containing protein</fullName>
    </submittedName>
</protein>
<evidence type="ECO:0000313" key="1">
    <source>
        <dbReference type="EMBL" id="VDP01509.1"/>
    </source>
</evidence>
<evidence type="ECO:0000313" key="2">
    <source>
        <dbReference type="Proteomes" id="UP000270296"/>
    </source>
</evidence>
<evidence type="ECO:0000313" key="3">
    <source>
        <dbReference type="WBParaSite" id="SBAD_0000370301-mRNA-1"/>
    </source>
</evidence>
<sequence>MLPNSSCACEPQHALLEEVDESSSSLAASVVVMNASSVNEVPDRRYGGGVLIYVRLRDPSEKDFIQILTPASLSFESFIGRICFRFKVRRSAVRKVVKLPDILLCTTEDVSRLKEGDRLEVVLNDHDRRWTVKDLWRLMASIRTDLLLVLLCVLLFDVSQNQHRLADTLKQLSIYVHQDRFIDVASEIRRNCRRPLNVAATCSQPPFPCTEAINTLFTSVKQSLENQLQNIRREINKINPYPEELMFDIPKSLETVSSYLVQLTDRFKGKTKSTSKFK</sequence>
<name>A0A183IIU6_9BILA</name>
<keyword evidence="2" id="KW-1185">Reference proteome</keyword>
<accession>A0A183IIU6</accession>
<organism evidence="3">
    <name type="scientific">Soboliphyme baturini</name>
    <dbReference type="NCBI Taxonomy" id="241478"/>
    <lineage>
        <taxon>Eukaryota</taxon>
        <taxon>Metazoa</taxon>
        <taxon>Ecdysozoa</taxon>
        <taxon>Nematoda</taxon>
        <taxon>Enoplea</taxon>
        <taxon>Dorylaimia</taxon>
        <taxon>Dioctophymatida</taxon>
        <taxon>Dioctophymatoidea</taxon>
        <taxon>Soboliphymatidae</taxon>
        <taxon>Soboliphyme</taxon>
    </lineage>
</organism>
<dbReference type="WBParaSite" id="SBAD_0000370301-mRNA-1">
    <property type="protein sequence ID" value="SBAD_0000370301-mRNA-1"/>
    <property type="gene ID" value="SBAD_0000370301"/>
</dbReference>
<proteinExistence type="predicted"/>